<dbReference type="GO" id="GO:0003735">
    <property type="term" value="F:structural constituent of ribosome"/>
    <property type="evidence" value="ECO:0007669"/>
    <property type="project" value="InterPro"/>
</dbReference>
<dbReference type="GO" id="GO:0019843">
    <property type="term" value="F:rRNA binding"/>
    <property type="evidence" value="ECO:0007669"/>
    <property type="project" value="UniProtKB-UniRule"/>
</dbReference>
<dbReference type="FunFam" id="2.40.50.140:FF:000003">
    <property type="entry name" value="50S ribosomal protein L2"/>
    <property type="match status" value="1"/>
</dbReference>
<dbReference type="PANTHER" id="PTHR13691">
    <property type="entry name" value="RIBOSOMAL PROTEIN L2"/>
    <property type="match status" value="1"/>
</dbReference>
<dbReference type="AlphaFoldDB" id="A0A090CY14"/>
<evidence type="ECO:0000313" key="9">
    <source>
        <dbReference type="EMBL" id="CDR33056.1"/>
    </source>
</evidence>
<dbReference type="NCBIfam" id="TIGR01171">
    <property type="entry name" value="rplB_bact"/>
    <property type="match status" value="1"/>
</dbReference>
<dbReference type="SMART" id="SM01382">
    <property type="entry name" value="Ribosomal_L2_C"/>
    <property type="match status" value="1"/>
</dbReference>
<dbReference type="EMBL" id="CCEJ010000001">
    <property type="protein sequence ID" value="CDR33056.1"/>
    <property type="molecule type" value="Genomic_DNA"/>
</dbReference>
<comment type="caution">
    <text evidence="9">The sequence shown here is derived from an EMBL/GenBank/DDBJ whole genome shotgun (WGS) entry which is preliminary data.</text>
</comment>
<dbReference type="OrthoDB" id="9778722at2"/>
<dbReference type="InterPro" id="IPR014722">
    <property type="entry name" value="Rib_uL2_dom2"/>
</dbReference>
<dbReference type="Pfam" id="PF00181">
    <property type="entry name" value="Ribosomal_L2_N"/>
    <property type="match status" value="1"/>
</dbReference>
<dbReference type="RefSeq" id="WP_041016552.1">
    <property type="nucleotide sequence ID" value="NZ_CCEJ010000001.1"/>
</dbReference>
<keyword evidence="3 5" id="KW-0687">Ribonucleoprotein</keyword>
<comment type="function">
    <text evidence="5">One of the primary rRNA binding proteins. Required for association of the 30S and 50S subunits to form the 70S ribosome, for tRNA binding and peptide bond formation. It has been suggested to have peptidyltransferase activity; this is somewhat controversial. Makes several contacts with the 16S rRNA in the 70S ribosome.</text>
</comment>
<keyword evidence="5" id="KW-0699">rRNA-binding</keyword>
<comment type="subunit">
    <text evidence="5">Part of the 50S ribosomal subunit. Forms a bridge to the 30S subunit in the 70S ribosome.</text>
</comment>
<dbReference type="InterPro" id="IPR002171">
    <property type="entry name" value="Ribosomal_uL2"/>
</dbReference>
<keyword evidence="2 5" id="KW-0689">Ribosomal protein</keyword>
<dbReference type="InterPro" id="IPR022666">
    <property type="entry name" value="Ribosomal_uL2_RNA-bd_dom"/>
</dbReference>
<dbReference type="Proteomes" id="UP000031552">
    <property type="component" value="Unassembled WGS sequence"/>
</dbReference>
<dbReference type="GO" id="GO:0002181">
    <property type="term" value="P:cytoplasmic translation"/>
    <property type="evidence" value="ECO:0007669"/>
    <property type="project" value="TreeGrafter"/>
</dbReference>
<sequence length="281" mass="31455">MLRKYRPITPGTRQLVLPVHEKLTRAEEGKRAKVKPHKPLLKSKKRTNGRNNHGHITCRHKGGGHKRRYRLVDFKRDKENIPAKVASIEYDPNRSAYIALINYADGEKRYILAPEGLKQGDLVQTSSEPPFSVGVCMKLKDMPLGSTVHGIELYPGKGAKLVRSAGLSAQLMARSNGYAAIRMPSGEVRQINEDCRASFGQVSNSEHNLRVEGKAGRSRWKGIRPTVRGTVMNPVDHPHGGGEGKSKGNHPQTPWAQYTNGFKTRSLKKSNKFIIKDRRKK</sequence>
<dbReference type="HAMAP" id="MF_01320_B">
    <property type="entry name" value="Ribosomal_uL2_B"/>
    <property type="match status" value="1"/>
</dbReference>
<dbReference type="Gene3D" id="2.30.30.30">
    <property type="match status" value="1"/>
</dbReference>
<dbReference type="PROSITE" id="PS00467">
    <property type="entry name" value="RIBOSOMAL_L2"/>
    <property type="match status" value="1"/>
</dbReference>
<protein>
    <recommendedName>
        <fullName evidence="4 5">Large ribosomal subunit protein uL2</fullName>
    </recommendedName>
</protein>
<dbReference type="Gene3D" id="2.40.50.140">
    <property type="entry name" value="Nucleic acid-binding proteins"/>
    <property type="match status" value="1"/>
</dbReference>
<dbReference type="STRING" id="1437425.CSEC_0217"/>
<dbReference type="PIRSF" id="PIRSF002158">
    <property type="entry name" value="Ribosomal_L2"/>
    <property type="match status" value="1"/>
</dbReference>
<comment type="similarity">
    <text evidence="1 5">Belongs to the universal ribosomal protein uL2 family.</text>
</comment>
<dbReference type="Pfam" id="PF03947">
    <property type="entry name" value="Ribosomal_L2_C"/>
    <property type="match status" value="1"/>
</dbReference>
<feature type="region of interest" description="Disordered" evidence="6">
    <location>
        <begin position="228"/>
        <end position="262"/>
    </location>
</feature>
<evidence type="ECO:0000256" key="3">
    <source>
        <dbReference type="ARBA" id="ARBA00023274"/>
    </source>
</evidence>
<keyword evidence="10" id="KW-1185">Reference proteome</keyword>
<feature type="compositionally biased region" description="Basic and acidic residues" evidence="6">
    <location>
        <begin position="236"/>
        <end position="246"/>
    </location>
</feature>
<reference evidence="9" key="2">
    <citation type="submission" date="2014-09" db="EMBL/GenBank/DDBJ databases">
        <title>Criblamydia sequanensis harbors a mega-plasmid encoding arsenite resistance.</title>
        <authorList>
            <person name="Bertelli C."/>
            <person name="Goesmann A."/>
            <person name="Greub G."/>
        </authorList>
    </citation>
    <scope>NUCLEOTIDE SEQUENCE [LARGE SCALE GENOMIC DNA]</scope>
    <source>
        <strain evidence="9">CRIB-18</strain>
    </source>
</reference>
<dbReference type="PANTHER" id="PTHR13691:SF5">
    <property type="entry name" value="LARGE RIBOSOMAL SUBUNIT PROTEIN UL2M"/>
    <property type="match status" value="1"/>
</dbReference>
<name>A0A090CY14_9BACT</name>
<evidence type="ECO:0000313" key="10">
    <source>
        <dbReference type="Proteomes" id="UP000031552"/>
    </source>
</evidence>
<keyword evidence="5" id="KW-0694">RNA-binding</keyword>
<dbReference type="InterPro" id="IPR022671">
    <property type="entry name" value="Ribosomal_uL2_CS"/>
</dbReference>
<evidence type="ECO:0000259" key="8">
    <source>
        <dbReference type="SMART" id="SM01383"/>
    </source>
</evidence>
<dbReference type="FunFam" id="4.10.950.10:FF:000001">
    <property type="entry name" value="50S ribosomal protein L2"/>
    <property type="match status" value="1"/>
</dbReference>
<dbReference type="FunFam" id="2.30.30.30:FF:000001">
    <property type="entry name" value="50S ribosomal protein L2"/>
    <property type="match status" value="1"/>
</dbReference>
<evidence type="ECO:0000256" key="1">
    <source>
        <dbReference type="ARBA" id="ARBA00005636"/>
    </source>
</evidence>
<dbReference type="InterPro" id="IPR012340">
    <property type="entry name" value="NA-bd_OB-fold"/>
</dbReference>
<organism evidence="9 10">
    <name type="scientific">Candidatus Criblamydia sequanensis CRIB-18</name>
    <dbReference type="NCBI Taxonomy" id="1437425"/>
    <lineage>
        <taxon>Bacteria</taxon>
        <taxon>Pseudomonadati</taxon>
        <taxon>Chlamydiota</taxon>
        <taxon>Chlamydiia</taxon>
        <taxon>Parachlamydiales</taxon>
        <taxon>Candidatus Criblamydiaceae</taxon>
        <taxon>Candidatus Criblamydia</taxon>
    </lineage>
</organism>
<gene>
    <name evidence="5 9" type="primary">rplB</name>
    <name evidence="9" type="ORF">CSEC_0217</name>
</gene>
<dbReference type="Gene3D" id="4.10.950.10">
    <property type="entry name" value="Ribosomal protein L2, domain 3"/>
    <property type="match status" value="1"/>
</dbReference>
<dbReference type="SMART" id="SM01383">
    <property type="entry name" value="Ribosomal_L2"/>
    <property type="match status" value="1"/>
</dbReference>
<evidence type="ECO:0000256" key="4">
    <source>
        <dbReference type="ARBA" id="ARBA00035242"/>
    </source>
</evidence>
<feature type="domain" description="Large ribosomal subunit protein uL2 C-terminal" evidence="7">
    <location>
        <begin position="131"/>
        <end position="258"/>
    </location>
</feature>
<feature type="region of interest" description="Disordered" evidence="6">
    <location>
        <begin position="42"/>
        <end position="63"/>
    </location>
</feature>
<dbReference type="InterPro" id="IPR005880">
    <property type="entry name" value="Ribosomal_uL2_bac/org-type"/>
</dbReference>
<dbReference type="SUPFAM" id="SSF50249">
    <property type="entry name" value="Nucleic acid-binding proteins"/>
    <property type="match status" value="1"/>
</dbReference>
<evidence type="ECO:0000256" key="6">
    <source>
        <dbReference type="SAM" id="MobiDB-lite"/>
    </source>
</evidence>
<dbReference type="eggNOG" id="COG0090">
    <property type="taxonomic scope" value="Bacteria"/>
</dbReference>
<feature type="domain" description="Large ribosomal subunit protein uL2 RNA-binding" evidence="8">
    <location>
        <begin position="49"/>
        <end position="125"/>
    </location>
</feature>
<feature type="compositionally biased region" description="Polar residues" evidence="6">
    <location>
        <begin position="249"/>
        <end position="262"/>
    </location>
</feature>
<dbReference type="InterPro" id="IPR014726">
    <property type="entry name" value="Ribosomal_uL2_dom3"/>
</dbReference>
<accession>A0A090CY14</accession>
<reference evidence="9" key="1">
    <citation type="submission" date="2013-12" db="EMBL/GenBank/DDBJ databases">
        <authorList>
            <person name="Linke B."/>
        </authorList>
    </citation>
    <scope>NUCLEOTIDE SEQUENCE [LARGE SCALE GENOMIC DNA]</scope>
    <source>
        <strain evidence="9">CRIB-18</strain>
    </source>
</reference>
<dbReference type="SUPFAM" id="SSF50104">
    <property type="entry name" value="Translation proteins SH3-like domain"/>
    <property type="match status" value="1"/>
</dbReference>
<dbReference type="InterPro" id="IPR008991">
    <property type="entry name" value="Translation_prot_SH3-like_sf"/>
</dbReference>
<dbReference type="GO" id="GO:0016740">
    <property type="term" value="F:transferase activity"/>
    <property type="evidence" value="ECO:0007669"/>
    <property type="project" value="InterPro"/>
</dbReference>
<proteinExistence type="inferred from homology"/>
<evidence type="ECO:0000259" key="7">
    <source>
        <dbReference type="SMART" id="SM01382"/>
    </source>
</evidence>
<evidence type="ECO:0000256" key="2">
    <source>
        <dbReference type="ARBA" id="ARBA00022980"/>
    </source>
</evidence>
<dbReference type="GO" id="GO:0015934">
    <property type="term" value="C:large ribosomal subunit"/>
    <property type="evidence" value="ECO:0007669"/>
    <property type="project" value="InterPro"/>
</dbReference>
<dbReference type="InterPro" id="IPR022669">
    <property type="entry name" value="Ribosomal_uL2_C"/>
</dbReference>
<evidence type="ECO:0000256" key="5">
    <source>
        <dbReference type="HAMAP-Rule" id="MF_01320"/>
    </source>
</evidence>